<sequence length="245" mass="27019">MPFTRIDTDYQASSRHLLILRPEPGASRTAKQAIAAGWRVTKTPLAEAIPLSWALPSPASYEAVMVTSAQAIYHGGAELQKLVNYPLYAVGKTTAQAAVDAGFSHIIVANGNGESLIERLKQDGRTRILRLCGEIHKTYLAEKSEFQENQTFFLQIVYKMQDIDCLPMAACQALTQQAIVLLHSSRFAERFRFLLKKTNINPDRVPIAVISPTVAEQVGKTWQATAVAEYPDDIHLLKAAASLEL</sequence>
<dbReference type="Proteomes" id="UP000000491">
    <property type="component" value="Chromosome"/>
</dbReference>
<dbReference type="GO" id="GO:0004852">
    <property type="term" value="F:uroporphyrinogen-III synthase activity"/>
    <property type="evidence" value="ECO:0007669"/>
    <property type="project" value="InterPro"/>
</dbReference>
<dbReference type="RefSeq" id="WP_013934509.1">
    <property type="nucleotide sequence ID" value="NC_015709.1"/>
</dbReference>
<dbReference type="HOGENOM" id="CLU_011276_10_2_5"/>
<proteinExistence type="predicted"/>
<dbReference type="eggNOG" id="COG1587">
    <property type="taxonomic scope" value="Bacteria"/>
</dbReference>
<dbReference type="CDD" id="cd06578">
    <property type="entry name" value="HemD"/>
    <property type="match status" value="1"/>
</dbReference>
<name>F8EU93_ZYMMT</name>
<dbReference type="Pfam" id="PF02602">
    <property type="entry name" value="HEM4"/>
    <property type="match status" value="1"/>
</dbReference>
<accession>F8EU93</accession>
<dbReference type="STRING" id="579138.Zymop_1219"/>
<dbReference type="InterPro" id="IPR036108">
    <property type="entry name" value="4pyrrol_syn_uPrphyn_synt_sf"/>
</dbReference>
<dbReference type="GO" id="GO:0033014">
    <property type="term" value="P:tetrapyrrole biosynthetic process"/>
    <property type="evidence" value="ECO:0007669"/>
    <property type="project" value="InterPro"/>
</dbReference>
<reference evidence="2 3" key="1">
    <citation type="journal article" date="2011" name="J. Bacteriol.">
        <title>Genome sequence of the ethanol-producing Zymomonas mobilis subsp. pomaceae lectotype strain ATCC 29192.</title>
        <authorList>
            <person name="Kouvelis V.N."/>
            <person name="Davenport K.W."/>
            <person name="Brettin T.S."/>
            <person name="Bruce D."/>
            <person name="Detter C."/>
            <person name="Han C.S."/>
            <person name="Nolan M."/>
            <person name="Tapia R."/>
            <person name="Damoulaki A."/>
            <person name="Kyrpides N.C."/>
            <person name="Typas M.A."/>
            <person name="Pappas K.M."/>
        </authorList>
    </citation>
    <scope>NUCLEOTIDE SEQUENCE [LARGE SCALE GENOMIC DNA]</scope>
    <source>
        <strain evidence="3">ATCC 29192 / DSM 22645 / JCM 10191 / CCUG 17912 / NBRC 13757 / NCIMB 11200 / NRRL B-4491 / Barker I</strain>
    </source>
</reference>
<dbReference type="AlphaFoldDB" id="F8EU93"/>
<evidence type="ECO:0000259" key="1">
    <source>
        <dbReference type="Pfam" id="PF02602"/>
    </source>
</evidence>
<dbReference type="PATRIC" id="fig|579138.3.peg.1293"/>
<dbReference type="InterPro" id="IPR003754">
    <property type="entry name" value="4pyrrol_synth_uPrphyn_synth"/>
</dbReference>
<evidence type="ECO:0000313" key="2">
    <source>
        <dbReference type="EMBL" id="AEI38114.1"/>
    </source>
</evidence>
<dbReference type="SUPFAM" id="SSF69618">
    <property type="entry name" value="HemD-like"/>
    <property type="match status" value="1"/>
</dbReference>
<gene>
    <name evidence="2" type="ordered locus">Zymop_1219</name>
</gene>
<protein>
    <submittedName>
        <fullName evidence="2">Uroporphyrinogen-III synthase-like protein</fullName>
    </submittedName>
</protein>
<evidence type="ECO:0000313" key="3">
    <source>
        <dbReference type="Proteomes" id="UP000000491"/>
    </source>
</evidence>
<dbReference type="Gene3D" id="3.40.50.10090">
    <property type="match status" value="2"/>
</dbReference>
<organism evidence="2 3">
    <name type="scientific">Zymomonas mobilis subsp. pomaceae (strain ATCC 29192 / DSM 22645 / JCM 10191 / CCUG 17912 / NBRC 13757 / NCIMB 11200 / NRRL B-4491 / Barker I)</name>
    <dbReference type="NCBI Taxonomy" id="579138"/>
    <lineage>
        <taxon>Bacteria</taxon>
        <taxon>Pseudomonadati</taxon>
        <taxon>Pseudomonadota</taxon>
        <taxon>Alphaproteobacteria</taxon>
        <taxon>Sphingomonadales</taxon>
        <taxon>Zymomonadaceae</taxon>
        <taxon>Zymomonas</taxon>
    </lineage>
</organism>
<dbReference type="EMBL" id="CP002865">
    <property type="protein sequence ID" value="AEI38114.1"/>
    <property type="molecule type" value="Genomic_DNA"/>
</dbReference>
<feature type="domain" description="Tetrapyrrole biosynthesis uroporphyrinogen III synthase" evidence="1">
    <location>
        <begin position="28"/>
        <end position="236"/>
    </location>
</feature>
<dbReference type="KEGG" id="zmp:Zymop_1219"/>